<accession>A0A382E3B4</accession>
<keyword evidence="7" id="KW-0811">Translocation</keyword>
<name>A0A382E3B4_9ZZZZ</name>
<dbReference type="GO" id="GO:0015450">
    <property type="term" value="F:protein-transporting ATPase activity"/>
    <property type="evidence" value="ECO:0007669"/>
    <property type="project" value="InterPro"/>
</dbReference>
<evidence type="ECO:0008006" key="11">
    <source>
        <dbReference type="Google" id="ProtNLM"/>
    </source>
</evidence>
<evidence type="ECO:0000256" key="3">
    <source>
        <dbReference type="ARBA" id="ARBA00022448"/>
    </source>
</evidence>
<gene>
    <name evidence="10" type="ORF">METZ01_LOCUS197478</name>
</gene>
<evidence type="ECO:0000256" key="9">
    <source>
        <dbReference type="SAM" id="Phobius"/>
    </source>
</evidence>
<evidence type="ECO:0000256" key="5">
    <source>
        <dbReference type="ARBA" id="ARBA00022927"/>
    </source>
</evidence>
<dbReference type="Pfam" id="PF03840">
    <property type="entry name" value="SecG"/>
    <property type="match status" value="1"/>
</dbReference>
<dbReference type="EMBL" id="UINC01042253">
    <property type="protein sequence ID" value="SVB44624.1"/>
    <property type="molecule type" value="Genomic_DNA"/>
</dbReference>
<dbReference type="NCBIfam" id="TIGR00810">
    <property type="entry name" value="secG"/>
    <property type="match status" value="1"/>
</dbReference>
<dbReference type="PRINTS" id="PR01651">
    <property type="entry name" value="SECGEXPORT"/>
</dbReference>
<evidence type="ECO:0000256" key="6">
    <source>
        <dbReference type="ARBA" id="ARBA00022989"/>
    </source>
</evidence>
<evidence type="ECO:0000256" key="1">
    <source>
        <dbReference type="ARBA" id="ARBA00004141"/>
    </source>
</evidence>
<comment type="similarity">
    <text evidence="2">Belongs to the SecG family.</text>
</comment>
<sequence>MSTFVNIIMILISVLLIGVILMQVRGQGTALFGAAESSYRTRRGVELALFRFTIGLVVVFILVAIVSAWLIKPS</sequence>
<keyword evidence="4 9" id="KW-0812">Transmembrane</keyword>
<evidence type="ECO:0000256" key="8">
    <source>
        <dbReference type="ARBA" id="ARBA00023136"/>
    </source>
</evidence>
<dbReference type="GO" id="GO:0009306">
    <property type="term" value="P:protein secretion"/>
    <property type="evidence" value="ECO:0007669"/>
    <property type="project" value="InterPro"/>
</dbReference>
<evidence type="ECO:0000256" key="4">
    <source>
        <dbReference type="ARBA" id="ARBA00022692"/>
    </source>
</evidence>
<keyword evidence="5" id="KW-0653">Protein transport</keyword>
<comment type="subcellular location">
    <subcellularLocation>
        <location evidence="1">Membrane</location>
        <topology evidence="1">Multi-pass membrane protein</topology>
    </subcellularLocation>
</comment>
<evidence type="ECO:0000256" key="7">
    <source>
        <dbReference type="ARBA" id="ARBA00023010"/>
    </source>
</evidence>
<keyword evidence="3" id="KW-0813">Transport</keyword>
<dbReference type="InterPro" id="IPR004692">
    <property type="entry name" value="SecG"/>
</dbReference>
<proteinExistence type="inferred from homology"/>
<protein>
    <recommendedName>
        <fullName evidence="11">Protein-export membrane protein SecG</fullName>
    </recommendedName>
</protein>
<feature type="transmembrane region" description="Helical" evidence="9">
    <location>
        <begin position="50"/>
        <end position="71"/>
    </location>
</feature>
<evidence type="ECO:0000256" key="2">
    <source>
        <dbReference type="ARBA" id="ARBA00008445"/>
    </source>
</evidence>
<keyword evidence="8 9" id="KW-0472">Membrane</keyword>
<organism evidence="10">
    <name type="scientific">marine metagenome</name>
    <dbReference type="NCBI Taxonomy" id="408172"/>
    <lineage>
        <taxon>unclassified sequences</taxon>
        <taxon>metagenomes</taxon>
        <taxon>ecological metagenomes</taxon>
    </lineage>
</organism>
<evidence type="ECO:0000313" key="10">
    <source>
        <dbReference type="EMBL" id="SVB44624.1"/>
    </source>
</evidence>
<keyword evidence="6 9" id="KW-1133">Transmembrane helix</keyword>
<reference evidence="10" key="1">
    <citation type="submission" date="2018-05" db="EMBL/GenBank/DDBJ databases">
        <authorList>
            <person name="Lanie J.A."/>
            <person name="Ng W.-L."/>
            <person name="Kazmierczak K.M."/>
            <person name="Andrzejewski T.M."/>
            <person name="Davidsen T.M."/>
            <person name="Wayne K.J."/>
            <person name="Tettelin H."/>
            <person name="Glass J.I."/>
            <person name="Rusch D."/>
            <person name="Podicherti R."/>
            <person name="Tsui H.-C.T."/>
            <person name="Winkler M.E."/>
        </authorList>
    </citation>
    <scope>NUCLEOTIDE SEQUENCE</scope>
</reference>
<dbReference type="GO" id="GO:0016020">
    <property type="term" value="C:membrane"/>
    <property type="evidence" value="ECO:0007669"/>
    <property type="project" value="UniProtKB-SubCell"/>
</dbReference>
<dbReference type="AlphaFoldDB" id="A0A382E3B4"/>